<accession>A0A165IWJ6</accession>
<keyword evidence="1" id="KW-0732">Signal</keyword>
<dbReference type="InParanoid" id="A0A165IWJ6"/>
<dbReference type="Proteomes" id="UP000077266">
    <property type="component" value="Unassembled WGS sequence"/>
</dbReference>
<evidence type="ECO:0000256" key="1">
    <source>
        <dbReference type="SAM" id="SignalP"/>
    </source>
</evidence>
<sequence>MSHVLAYVLAALAVLVAAAARIPCMGWFLSDESVPDLEPPAQPPLPAYEGTPAEPDPYLMLAYEVRQVWRLSTELRAALAHIKLLADIILRQVPTPGRSPYV</sequence>
<evidence type="ECO:0000313" key="2">
    <source>
        <dbReference type="EMBL" id="KZV93976.1"/>
    </source>
</evidence>
<reference evidence="2 3" key="1">
    <citation type="journal article" date="2016" name="Mol. Biol. Evol.">
        <title>Comparative Genomics of Early-Diverging Mushroom-Forming Fungi Provides Insights into the Origins of Lignocellulose Decay Capabilities.</title>
        <authorList>
            <person name="Nagy L.G."/>
            <person name="Riley R."/>
            <person name="Tritt A."/>
            <person name="Adam C."/>
            <person name="Daum C."/>
            <person name="Floudas D."/>
            <person name="Sun H."/>
            <person name="Yadav J.S."/>
            <person name="Pangilinan J."/>
            <person name="Larsson K.H."/>
            <person name="Matsuura K."/>
            <person name="Barry K."/>
            <person name="Labutti K."/>
            <person name="Kuo R."/>
            <person name="Ohm R.A."/>
            <person name="Bhattacharya S.S."/>
            <person name="Shirouzu T."/>
            <person name="Yoshinaga Y."/>
            <person name="Martin F.M."/>
            <person name="Grigoriev I.V."/>
            <person name="Hibbett D.S."/>
        </authorList>
    </citation>
    <scope>NUCLEOTIDE SEQUENCE [LARGE SCALE GENOMIC DNA]</scope>
    <source>
        <strain evidence="2 3">HHB12029</strain>
    </source>
</reference>
<protein>
    <submittedName>
        <fullName evidence="2">Uncharacterized protein</fullName>
    </submittedName>
</protein>
<name>A0A165IWJ6_EXIGL</name>
<feature type="chain" id="PRO_5007859583" evidence="1">
    <location>
        <begin position="20"/>
        <end position="102"/>
    </location>
</feature>
<dbReference type="EMBL" id="KV425980">
    <property type="protein sequence ID" value="KZV93976.1"/>
    <property type="molecule type" value="Genomic_DNA"/>
</dbReference>
<feature type="signal peptide" evidence="1">
    <location>
        <begin position="1"/>
        <end position="19"/>
    </location>
</feature>
<organism evidence="2 3">
    <name type="scientific">Exidia glandulosa HHB12029</name>
    <dbReference type="NCBI Taxonomy" id="1314781"/>
    <lineage>
        <taxon>Eukaryota</taxon>
        <taxon>Fungi</taxon>
        <taxon>Dikarya</taxon>
        <taxon>Basidiomycota</taxon>
        <taxon>Agaricomycotina</taxon>
        <taxon>Agaricomycetes</taxon>
        <taxon>Auriculariales</taxon>
        <taxon>Exidiaceae</taxon>
        <taxon>Exidia</taxon>
    </lineage>
</organism>
<dbReference type="AlphaFoldDB" id="A0A165IWJ6"/>
<gene>
    <name evidence="2" type="ORF">EXIGLDRAFT_767523</name>
</gene>
<keyword evidence="3" id="KW-1185">Reference proteome</keyword>
<evidence type="ECO:0000313" key="3">
    <source>
        <dbReference type="Proteomes" id="UP000077266"/>
    </source>
</evidence>
<proteinExistence type="predicted"/>